<feature type="domain" description="ABC transporter" evidence="4">
    <location>
        <begin position="6"/>
        <end position="227"/>
    </location>
</feature>
<dbReference type="GO" id="GO:0140359">
    <property type="term" value="F:ABC-type transporter activity"/>
    <property type="evidence" value="ECO:0007669"/>
    <property type="project" value="InterPro"/>
</dbReference>
<dbReference type="PANTHER" id="PTHR43514">
    <property type="entry name" value="ABC TRANSPORTER I FAMILY MEMBER 10"/>
    <property type="match status" value="1"/>
</dbReference>
<evidence type="ECO:0000259" key="4">
    <source>
        <dbReference type="PROSITE" id="PS50893"/>
    </source>
</evidence>
<dbReference type="InterPro" id="IPR003439">
    <property type="entry name" value="ABC_transporter-like_ATP-bd"/>
</dbReference>
<dbReference type="GO" id="GO:0016020">
    <property type="term" value="C:membrane"/>
    <property type="evidence" value="ECO:0007669"/>
    <property type="project" value="InterPro"/>
</dbReference>
<dbReference type="CDD" id="cd00060">
    <property type="entry name" value="FHA"/>
    <property type="match status" value="1"/>
</dbReference>
<dbReference type="NCBIfam" id="TIGR02142">
    <property type="entry name" value="modC_ABC"/>
    <property type="match status" value="1"/>
</dbReference>
<sequence>RHGFDGFDLDLSFSTEGGITALFGRSGAGKTTVINAVAGLLRPDMGRVVLDGETLLDTERGIWVPPHRRRLGYVFQDARLFPHMNLRKNLTFGARYAPRGSSGASVDDVVALLGLEPLLDRAPATLSGGEKQRVALGRALLCHPRLLLMDEPLASLDGPRKQEILPYLERLRDGALGLPILYVSHAVDEIARLADRLVLLQNGRLKAQGALFDVDEGTVALGREASNQIQLHDTEISRRHAQLQYEGGVCTIVDLESSNGTYVNAHRIEEKQLLSSGDKLQLGGTVMLFTDPAEKTPQDLADKVDIITTRGQSDDGSRIVRSMSQQEGSQLLNFDFEGGSSPWLARARSNLQVMYRTALAVSEGGAQRLVVSSSEPGDGKTTIVVNLAVAYA</sequence>
<dbReference type="PROSITE" id="PS50893">
    <property type="entry name" value="ABC_TRANSPORTER_2"/>
    <property type="match status" value="1"/>
</dbReference>
<reference evidence="5" key="1">
    <citation type="journal article" date="2015" name="Nature">
        <title>Complex archaea that bridge the gap between prokaryotes and eukaryotes.</title>
        <authorList>
            <person name="Spang A."/>
            <person name="Saw J.H."/>
            <person name="Jorgensen S.L."/>
            <person name="Zaremba-Niedzwiedzka K."/>
            <person name="Martijn J."/>
            <person name="Lind A.E."/>
            <person name="van Eijk R."/>
            <person name="Schleper C."/>
            <person name="Guy L."/>
            <person name="Ettema T.J."/>
        </authorList>
    </citation>
    <scope>NUCLEOTIDE SEQUENCE</scope>
</reference>
<keyword evidence="1" id="KW-0547">Nucleotide-binding</keyword>
<dbReference type="InterPro" id="IPR008984">
    <property type="entry name" value="SMAD_FHA_dom_sf"/>
</dbReference>
<dbReference type="Gene3D" id="3.40.50.300">
    <property type="entry name" value="P-loop containing nucleotide triphosphate hydrolases"/>
    <property type="match status" value="2"/>
</dbReference>
<proteinExistence type="predicted"/>
<dbReference type="Gene3D" id="2.60.200.20">
    <property type="match status" value="1"/>
</dbReference>
<name>A0A0F8Y2R0_9ZZZZ</name>
<dbReference type="PROSITE" id="PS00211">
    <property type="entry name" value="ABC_TRANSPORTER_1"/>
    <property type="match status" value="1"/>
</dbReference>
<accession>A0A0F8Y2R0</accession>
<dbReference type="InterPro" id="IPR017871">
    <property type="entry name" value="ABC_transporter-like_CS"/>
</dbReference>
<dbReference type="SMART" id="SM00382">
    <property type="entry name" value="AAA"/>
    <property type="match status" value="1"/>
</dbReference>
<dbReference type="InterPro" id="IPR027417">
    <property type="entry name" value="P-loop_NTPase"/>
</dbReference>
<dbReference type="Pfam" id="PF00498">
    <property type="entry name" value="FHA"/>
    <property type="match status" value="1"/>
</dbReference>
<dbReference type="GO" id="GO:0016887">
    <property type="term" value="F:ATP hydrolysis activity"/>
    <property type="evidence" value="ECO:0007669"/>
    <property type="project" value="InterPro"/>
</dbReference>
<keyword evidence="2" id="KW-0067">ATP-binding</keyword>
<dbReference type="InterPro" id="IPR011868">
    <property type="entry name" value="ModC_ABC_ATP-bd"/>
</dbReference>
<comment type="caution">
    <text evidence="5">The sequence shown here is derived from an EMBL/GenBank/DDBJ whole genome shotgun (WGS) entry which is preliminary data.</text>
</comment>
<protein>
    <recommendedName>
        <fullName evidence="6">FHA domain-containing protein</fullName>
    </recommendedName>
</protein>
<dbReference type="InterPro" id="IPR050334">
    <property type="entry name" value="Molybdenum_import_ModC"/>
</dbReference>
<evidence type="ECO:0000256" key="2">
    <source>
        <dbReference type="ARBA" id="ARBA00022840"/>
    </source>
</evidence>
<dbReference type="EMBL" id="LAZR01055806">
    <property type="protein sequence ID" value="KKK75568.1"/>
    <property type="molecule type" value="Genomic_DNA"/>
</dbReference>
<organism evidence="5">
    <name type="scientific">marine sediment metagenome</name>
    <dbReference type="NCBI Taxonomy" id="412755"/>
    <lineage>
        <taxon>unclassified sequences</taxon>
        <taxon>metagenomes</taxon>
        <taxon>ecological metagenomes</taxon>
    </lineage>
</organism>
<evidence type="ECO:0000256" key="1">
    <source>
        <dbReference type="ARBA" id="ARBA00022741"/>
    </source>
</evidence>
<feature type="non-terminal residue" evidence="5">
    <location>
        <position position="1"/>
    </location>
</feature>
<dbReference type="GO" id="GO:0005524">
    <property type="term" value="F:ATP binding"/>
    <property type="evidence" value="ECO:0007669"/>
    <property type="project" value="UniProtKB-KW"/>
</dbReference>
<dbReference type="SUPFAM" id="SSF49879">
    <property type="entry name" value="SMAD/FHA domain"/>
    <property type="match status" value="1"/>
</dbReference>
<dbReference type="InterPro" id="IPR003593">
    <property type="entry name" value="AAA+_ATPase"/>
</dbReference>
<feature type="non-terminal residue" evidence="5">
    <location>
        <position position="392"/>
    </location>
</feature>
<evidence type="ECO:0000313" key="5">
    <source>
        <dbReference type="EMBL" id="KKK75568.1"/>
    </source>
</evidence>
<evidence type="ECO:0000259" key="3">
    <source>
        <dbReference type="PROSITE" id="PS50006"/>
    </source>
</evidence>
<dbReference type="InterPro" id="IPR000253">
    <property type="entry name" value="FHA_dom"/>
</dbReference>
<evidence type="ECO:0008006" key="6">
    <source>
        <dbReference type="Google" id="ProtNLM"/>
    </source>
</evidence>
<dbReference type="AlphaFoldDB" id="A0A0F8Y2R0"/>
<dbReference type="PANTHER" id="PTHR43514:SF4">
    <property type="entry name" value="ABC TRANSPORTER I FAMILY MEMBER 10"/>
    <property type="match status" value="1"/>
</dbReference>
<dbReference type="Pfam" id="PF00005">
    <property type="entry name" value="ABC_tran"/>
    <property type="match status" value="1"/>
</dbReference>
<feature type="domain" description="FHA" evidence="3">
    <location>
        <begin position="219"/>
        <end position="268"/>
    </location>
</feature>
<dbReference type="SUPFAM" id="SSF52540">
    <property type="entry name" value="P-loop containing nucleoside triphosphate hydrolases"/>
    <property type="match status" value="1"/>
</dbReference>
<gene>
    <name evidence="5" type="ORF">LCGC14_2872410</name>
</gene>
<dbReference type="SMART" id="SM00240">
    <property type="entry name" value="FHA"/>
    <property type="match status" value="1"/>
</dbReference>
<dbReference type="PROSITE" id="PS50006">
    <property type="entry name" value="FHA_DOMAIN"/>
    <property type="match status" value="1"/>
</dbReference>
<dbReference type="GO" id="GO:0015098">
    <property type="term" value="F:molybdate ion transmembrane transporter activity"/>
    <property type="evidence" value="ECO:0007669"/>
    <property type="project" value="InterPro"/>
</dbReference>